<reference evidence="1" key="1">
    <citation type="submission" date="2014-09" db="EMBL/GenBank/DDBJ databases">
        <authorList>
            <person name="Magalhaes I.L.F."/>
            <person name="Oliveira U."/>
            <person name="Santos F.R."/>
            <person name="Vidigal T.H.D.A."/>
            <person name="Brescovit A.D."/>
            <person name="Santos A.J."/>
        </authorList>
    </citation>
    <scope>NUCLEOTIDE SEQUENCE</scope>
    <source>
        <tissue evidence="1">Shoot tissue taken approximately 20 cm above the soil surface</tissue>
    </source>
</reference>
<organism evidence="1">
    <name type="scientific">Arundo donax</name>
    <name type="common">Giant reed</name>
    <name type="synonym">Donax arundinaceus</name>
    <dbReference type="NCBI Taxonomy" id="35708"/>
    <lineage>
        <taxon>Eukaryota</taxon>
        <taxon>Viridiplantae</taxon>
        <taxon>Streptophyta</taxon>
        <taxon>Embryophyta</taxon>
        <taxon>Tracheophyta</taxon>
        <taxon>Spermatophyta</taxon>
        <taxon>Magnoliopsida</taxon>
        <taxon>Liliopsida</taxon>
        <taxon>Poales</taxon>
        <taxon>Poaceae</taxon>
        <taxon>PACMAD clade</taxon>
        <taxon>Arundinoideae</taxon>
        <taxon>Arundineae</taxon>
        <taxon>Arundo</taxon>
    </lineage>
</organism>
<reference evidence="1" key="2">
    <citation type="journal article" date="2015" name="Data Brief">
        <title>Shoot transcriptome of the giant reed, Arundo donax.</title>
        <authorList>
            <person name="Barrero R.A."/>
            <person name="Guerrero F.D."/>
            <person name="Moolhuijzen P."/>
            <person name="Goolsby J.A."/>
            <person name="Tidwell J."/>
            <person name="Bellgard S.E."/>
            <person name="Bellgard M.I."/>
        </authorList>
    </citation>
    <scope>NUCLEOTIDE SEQUENCE</scope>
    <source>
        <tissue evidence="1">Shoot tissue taken approximately 20 cm above the soil surface</tissue>
    </source>
</reference>
<accession>A0A0A9HFS9</accession>
<dbReference type="AlphaFoldDB" id="A0A0A9HFS9"/>
<sequence>MSSAVTTAAARRVALGWI</sequence>
<protein>
    <submittedName>
        <fullName evidence="1">Uncharacterized protein</fullName>
    </submittedName>
</protein>
<proteinExistence type="predicted"/>
<name>A0A0A9HFS9_ARUDO</name>
<evidence type="ECO:0000313" key="1">
    <source>
        <dbReference type="EMBL" id="JAE36030.1"/>
    </source>
</evidence>
<dbReference type="EMBL" id="GBRH01161866">
    <property type="protein sequence ID" value="JAE36030.1"/>
    <property type="molecule type" value="Transcribed_RNA"/>
</dbReference>